<keyword evidence="5" id="KW-0808">Transferase</keyword>
<evidence type="ECO:0000256" key="9">
    <source>
        <dbReference type="ARBA" id="ARBA00022786"/>
    </source>
</evidence>
<evidence type="ECO:0000256" key="12">
    <source>
        <dbReference type="ARBA" id="ARBA00022989"/>
    </source>
</evidence>
<dbReference type="InterPro" id="IPR025654">
    <property type="entry name" value="PEX2/10"/>
</dbReference>
<comment type="caution">
    <text evidence="19">The sequence shown here is derived from an EMBL/GenBank/DDBJ whole genome shotgun (WGS) entry which is preliminary data.</text>
</comment>
<evidence type="ECO:0000256" key="5">
    <source>
        <dbReference type="ARBA" id="ARBA00022679"/>
    </source>
</evidence>
<dbReference type="PANTHER" id="PTHR48178:SF1">
    <property type="entry name" value="PEROXISOME BIOGENESIS FACTOR 2"/>
    <property type="match status" value="1"/>
</dbReference>
<proteinExistence type="inferred from homology"/>
<reference evidence="19 20" key="1">
    <citation type="journal article" date="2018" name="Proc. Natl. Acad. Sci. U.S.A.">
        <title>Draft genome sequence of Camellia sinensis var. sinensis provides insights into the evolution of the tea genome and tea quality.</title>
        <authorList>
            <person name="Wei C."/>
            <person name="Yang H."/>
            <person name="Wang S."/>
            <person name="Zhao J."/>
            <person name="Liu C."/>
            <person name="Gao L."/>
            <person name="Xia E."/>
            <person name="Lu Y."/>
            <person name="Tai Y."/>
            <person name="She G."/>
            <person name="Sun J."/>
            <person name="Cao H."/>
            <person name="Tong W."/>
            <person name="Gao Q."/>
            <person name="Li Y."/>
            <person name="Deng W."/>
            <person name="Jiang X."/>
            <person name="Wang W."/>
            <person name="Chen Q."/>
            <person name="Zhang S."/>
            <person name="Li H."/>
            <person name="Wu J."/>
            <person name="Wang P."/>
            <person name="Li P."/>
            <person name="Shi C."/>
            <person name="Zheng F."/>
            <person name="Jian J."/>
            <person name="Huang B."/>
            <person name="Shan D."/>
            <person name="Shi M."/>
            <person name="Fang C."/>
            <person name="Yue Y."/>
            <person name="Li F."/>
            <person name="Li D."/>
            <person name="Wei S."/>
            <person name="Han B."/>
            <person name="Jiang C."/>
            <person name="Yin Y."/>
            <person name="Xia T."/>
            <person name="Zhang Z."/>
            <person name="Bennetzen J.L."/>
            <person name="Zhao S."/>
            <person name="Wan X."/>
        </authorList>
    </citation>
    <scope>NUCLEOTIDE SEQUENCE [LARGE SCALE GENOMIC DNA]</scope>
    <source>
        <strain evidence="20">cv. Shuchazao</strain>
        <tissue evidence="19">Leaf</tissue>
    </source>
</reference>
<dbReference type="PANTHER" id="PTHR48178">
    <property type="entry name" value="PEROXISOME BIOGENESIS FACTOR 2"/>
    <property type="match status" value="1"/>
</dbReference>
<comment type="catalytic activity">
    <reaction evidence="16">
        <text>[E2 ubiquitin-conjugating enzyme]-S-ubiquitinyl-L-cysteine + [acceptor protein]-L-cysteine = [E2 ubiquitin-conjugating enzyme]-L-cysteine + [acceptor protein]-S-ubiquitinyl-L-cysteine.</text>
        <dbReference type="EC" id="2.3.2.36"/>
    </reaction>
</comment>
<evidence type="ECO:0000256" key="3">
    <source>
        <dbReference type="ARBA" id="ARBA00008704"/>
    </source>
</evidence>
<keyword evidence="13" id="KW-0472">Membrane</keyword>
<evidence type="ECO:0000256" key="2">
    <source>
        <dbReference type="ARBA" id="ARBA00004906"/>
    </source>
</evidence>
<dbReference type="EMBL" id="SDRB02001334">
    <property type="protein sequence ID" value="THG21539.1"/>
    <property type="molecule type" value="Genomic_DNA"/>
</dbReference>
<evidence type="ECO:0000256" key="17">
    <source>
        <dbReference type="ARBA" id="ARBA00034523"/>
    </source>
</evidence>
<dbReference type="GO" id="GO:0008270">
    <property type="term" value="F:zinc ion binding"/>
    <property type="evidence" value="ECO:0007669"/>
    <property type="project" value="UniProtKB-KW"/>
</dbReference>
<keyword evidence="14" id="KW-0576">Peroxisome</keyword>
<keyword evidence="10" id="KW-0862">Zinc</keyword>
<dbReference type="STRING" id="542762.A0A4S4EWZ0"/>
<evidence type="ECO:0000256" key="15">
    <source>
        <dbReference type="ARBA" id="ARBA00032511"/>
    </source>
</evidence>
<evidence type="ECO:0000256" key="11">
    <source>
        <dbReference type="ARBA" id="ARBA00022927"/>
    </source>
</evidence>
<keyword evidence="6" id="KW-0812">Transmembrane</keyword>
<comment type="pathway">
    <text evidence="2">Protein modification; protein ubiquitination.</text>
</comment>
<dbReference type="InterPro" id="IPR006845">
    <property type="entry name" value="Pex_N"/>
</dbReference>
<dbReference type="SUPFAM" id="SSF51735">
    <property type="entry name" value="NAD(P)-binding Rossmann-fold domains"/>
    <property type="match status" value="1"/>
</dbReference>
<evidence type="ECO:0000313" key="19">
    <source>
        <dbReference type="EMBL" id="THG21539.1"/>
    </source>
</evidence>
<keyword evidence="9" id="KW-0833">Ubl conjugation pathway</keyword>
<evidence type="ECO:0000256" key="1">
    <source>
        <dbReference type="ARBA" id="ARBA00004585"/>
    </source>
</evidence>
<evidence type="ECO:0000256" key="14">
    <source>
        <dbReference type="ARBA" id="ARBA00023140"/>
    </source>
</evidence>
<dbReference type="AlphaFoldDB" id="A0A4S4EWZ0"/>
<feature type="domain" description="Pex N-terminal" evidence="18">
    <location>
        <begin position="346"/>
        <end position="553"/>
    </location>
</feature>
<evidence type="ECO:0000313" key="20">
    <source>
        <dbReference type="Proteomes" id="UP000306102"/>
    </source>
</evidence>
<keyword evidence="12" id="KW-1133">Transmembrane helix</keyword>
<name>A0A4S4EWZ0_CAMSN</name>
<organism evidence="19 20">
    <name type="scientific">Camellia sinensis var. sinensis</name>
    <name type="common">China tea</name>
    <dbReference type="NCBI Taxonomy" id="542762"/>
    <lineage>
        <taxon>Eukaryota</taxon>
        <taxon>Viridiplantae</taxon>
        <taxon>Streptophyta</taxon>
        <taxon>Embryophyta</taxon>
        <taxon>Tracheophyta</taxon>
        <taxon>Spermatophyta</taxon>
        <taxon>Magnoliopsida</taxon>
        <taxon>eudicotyledons</taxon>
        <taxon>Gunneridae</taxon>
        <taxon>Pentapetalae</taxon>
        <taxon>asterids</taxon>
        <taxon>Ericales</taxon>
        <taxon>Theaceae</taxon>
        <taxon>Camellia</taxon>
    </lineage>
</organism>
<evidence type="ECO:0000256" key="13">
    <source>
        <dbReference type="ARBA" id="ARBA00023136"/>
    </source>
</evidence>
<evidence type="ECO:0000256" key="8">
    <source>
        <dbReference type="ARBA" id="ARBA00022771"/>
    </source>
</evidence>
<evidence type="ECO:0000256" key="16">
    <source>
        <dbReference type="ARBA" id="ARBA00034438"/>
    </source>
</evidence>
<dbReference type="GO" id="GO:0061630">
    <property type="term" value="F:ubiquitin protein ligase activity"/>
    <property type="evidence" value="ECO:0007669"/>
    <property type="project" value="UniProtKB-EC"/>
</dbReference>
<keyword evidence="8" id="KW-0863">Zinc-finger</keyword>
<evidence type="ECO:0000256" key="4">
    <source>
        <dbReference type="ARBA" id="ARBA00022448"/>
    </source>
</evidence>
<keyword evidence="7" id="KW-0479">Metal-binding</keyword>
<keyword evidence="4" id="KW-0813">Transport</keyword>
<dbReference type="Gene3D" id="3.40.50.720">
    <property type="entry name" value="NAD(P)-binding Rossmann-like Domain"/>
    <property type="match status" value="1"/>
</dbReference>
<accession>A0A4S4EWZ0</accession>
<evidence type="ECO:0000256" key="7">
    <source>
        <dbReference type="ARBA" id="ARBA00022723"/>
    </source>
</evidence>
<dbReference type="InterPro" id="IPR036291">
    <property type="entry name" value="NAD(P)-bd_dom_sf"/>
</dbReference>
<comment type="similarity">
    <text evidence="3">Belongs to the pex2/pex10/pex12 family.</text>
</comment>
<evidence type="ECO:0000256" key="10">
    <source>
        <dbReference type="ARBA" id="ARBA00022833"/>
    </source>
</evidence>
<dbReference type="Proteomes" id="UP000306102">
    <property type="component" value="Unassembled WGS sequence"/>
</dbReference>
<dbReference type="GO" id="GO:0016558">
    <property type="term" value="P:protein import into peroxisome matrix"/>
    <property type="evidence" value="ECO:0007669"/>
    <property type="project" value="InterPro"/>
</dbReference>
<evidence type="ECO:0000256" key="6">
    <source>
        <dbReference type="ARBA" id="ARBA00022692"/>
    </source>
</evidence>
<keyword evidence="11" id="KW-0653">Protein transport</keyword>
<evidence type="ECO:0000259" key="18">
    <source>
        <dbReference type="Pfam" id="PF04757"/>
    </source>
</evidence>
<sequence>MLEYEGLYSAIAGCTGVIHLASPTPFEHIPIPNPEVEFVESAIKGTRNVQNACLKAKVKKVVVVVVSSVAVVMVNPNCPRINPWMKIVGATLNSANNWRFSLCCSLALLFFFHTLTPETAALQILNQKVIESKKGLEGIKKDDILTELKKQLSLAGPIAAMNLLLYCLHVISVMFVGHLGELPLSRLPLPPPLPLSLASASCALCIAIEYVVDGVEVGLSRLQTLPEAVMLKLCLKSEIMLLKSSRHEYNTVKFMLSMALRSGCQGCRRFLKLTIESPDEQWMTGLWEIKRRCSLKVLASTSVNDLQVLRRPIIDLETGFYQNRVKSIIPISISRVNQVDAQRLDIEMSAMLKEQLVKVFSLVKPGLLFQYEPELDAFLEFLIWRFSIWVDMPTPGNALMNLRYRDERAIEPRGKVRMGLEGPGLTVAQKLWYCVATVGGQYIWSRLQSFSAFRRWGDSEQRPLARRAWTLIQRIEGIYKAASFGNLLIFLYTGRYRNLIERVLQARLVYGSPNMNRAVSFEYMNRQLVWNEFSEMLLLLLPLLNSSSIKKFLHPFSKDKSSNSGLDDAVCPICLASPNIPFLALPCQHRHSIFWQIALSSSARDTSIDSIFAGVALTR</sequence>
<dbReference type="Pfam" id="PF04757">
    <property type="entry name" value="Pex2_Pex12"/>
    <property type="match status" value="1"/>
</dbReference>
<gene>
    <name evidence="19" type="ORF">TEA_003229</name>
</gene>
<protein>
    <recommendedName>
        <fullName evidence="17">RING-type E3 ubiquitin transferase (cysteine targeting)</fullName>
        <ecNumber evidence="17">2.3.2.36</ecNumber>
    </recommendedName>
    <alternativeName>
        <fullName evidence="15">Peroxin-2</fullName>
    </alternativeName>
</protein>
<keyword evidence="20" id="KW-1185">Reference proteome</keyword>
<dbReference type="EC" id="2.3.2.36" evidence="17"/>
<comment type="subcellular location">
    <subcellularLocation>
        <location evidence="1">Peroxisome membrane</location>
        <topology evidence="1">Multi-pass membrane protein</topology>
    </subcellularLocation>
</comment>
<dbReference type="GO" id="GO:0005778">
    <property type="term" value="C:peroxisomal membrane"/>
    <property type="evidence" value="ECO:0007669"/>
    <property type="project" value="UniProtKB-SubCell"/>
</dbReference>